<organism evidence="1 2">
    <name type="scientific">Pectinatus brassicae</name>
    <dbReference type="NCBI Taxonomy" id="862415"/>
    <lineage>
        <taxon>Bacteria</taxon>
        <taxon>Bacillati</taxon>
        <taxon>Bacillota</taxon>
        <taxon>Negativicutes</taxon>
        <taxon>Selenomonadales</taxon>
        <taxon>Selenomonadaceae</taxon>
        <taxon>Pectinatus</taxon>
    </lineage>
</organism>
<reference evidence="1 2" key="1">
    <citation type="submission" date="2020-08" db="EMBL/GenBank/DDBJ databases">
        <title>Genomic Encyclopedia of Type Strains, Phase IV (KMG-IV): sequencing the most valuable type-strain genomes for metagenomic binning, comparative biology and taxonomic classification.</title>
        <authorList>
            <person name="Goeker M."/>
        </authorList>
    </citation>
    <scope>NUCLEOTIDE SEQUENCE [LARGE SCALE GENOMIC DNA]</scope>
    <source>
        <strain evidence="1 2">DSM 24661</strain>
    </source>
</reference>
<sequence>MSKIPKNLSDKDMFKDYKEEKKEKSLFDIAREFDKNNTAAGKKNNNNIKDSYIDAKLAVDLEKELLKLKLDLYKEGIVDYQIKVKREDNKIILVPMVKKHK</sequence>
<name>A0A840UI63_9FIRM</name>
<evidence type="ECO:0000313" key="2">
    <source>
        <dbReference type="Proteomes" id="UP000559117"/>
    </source>
</evidence>
<protein>
    <submittedName>
        <fullName evidence="1">Uncharacterized protein</fullName>
    </submittedName>
</protein>
<evidence type="ECO:0000313" key="1">
    <source>
        <dbReference type="EMBL" id="MBB5335860.1"/>
    </source>
</evidence>
<dbReference type="EMBL" id="JACHFH010000009">
    <property type="protein sequence ID" value="MBB5335860.1"/>
    <property type="molecule type" value="Genomic_DNA"/>
</dbReference>
<dbReference type="RefSeq" id="WP_183860249.1">
    <property type="nucleotide sequence ID" value="NZ_JACHFH010000009.1"/>
</dbReference>
<dbReference type="Proteomes" id="UP000559117">
    <property type="component" value="Unassembled WGS sequence"/>
</dbReference>
<keyword evidence="2" id="KW-1185">Reference proteome</keyword>
<dbReference type="AlphaFoldDB" id="A0A840UI63"/>
<accession>A0A840UI63</accession>
<gene>
    <name evidence="1" type="ORF">HNR32_000994</name>
</gene>
<comment type="caution">
    <text evidence="1">The sequence shown here is derived from an EMBL/GenBank/DDBJ whole genome shotgun (WGS) entry which is preliminary data.</text>
</comment>
<proteinExistence type="predicted"/>